<dbReference type="EMBL" id="CM056814">
    <property type="protein sequence ID" value="KAJ8627134.1"/>
    <property type="molecule type" value="Genomic_DNA"/>
</dbReference>
<sequence length="84" mass="9376">MPLLLHKETWGAIDDGCKVAILTAAAQKYDFGCWTTDARVAAAVGKLAMHIYTEFRAELHKAHKKLLEKGHDPEHCPYDTQRAA</sequence>
<organism evidence="1 2">
    <name type="scientific">Persea americana</name>
    <name type="common">Avocado</name>
    <dbReference type="NCBI Taxonomy" id="3435"/>
    <lineage>
        <taxon>Eukaryota</taxon>
        <taxon>Viridiplantae</taxon>
        <taxon>Streptophyta</taxon>
        <taxon>Embryophyta</taxon>
        <taxon>Tracheophyta</taxon>
        <taxon>Spermatophyta</taxon>
        <taxon>Magnoliopsida</taxon>
        <taxon>Magnoliidae</taxon>
        <taxon>Laurales</taxon>
        <taxon>Lauraceae</taxon>
        <taxon>Persea</taxon>
    </lineage>
</organism>
<comment type="caution">
    <text evidence="1">The sequence shown here is derived from an EMBL/GenBank/DDBJ whole genome shotgun (WGS) entry which is preliminary data.</text>
</comment>
<reference evidence="1 2" key="1">
    <citation type="journal article" date="2022" name="Hortic Res">
        <title>A haplotype resolved chromosomal level avocado genome allows analysis of novel avocado genes.</title>
        <authorList>
            <person name="Nath O."/>
            <person name="Fletcher S.J."/>
            <person name="Hayward A."/>
            <person name="Shaw L.M."/>
            <person name="Masouleh A.K."/>
            <person name="Furtado A."/>
            <person name="Henry R.J."/>
            <person name="Mitter N."/>
        </authorList>
    </citation>
    <scope>NUCLEOTIDE SEQUENCE [LARGE SCALE GENOMIC DNA]</scope>
    <source>
        <strain evidence="2">cv. Hass</strain>
    </source>
</reference>
<keyword evidence="2" id="KW-1185">Reference proteome</keyword>
<accession>A0ACC2L276</accession>
<dbReference type="Proteomes" id="UP001234297">
    <property type="component" value="Chromosome 6"/>
</dbReference>
<proteinExistence type="predicted"/>
<protein>
    <submittedName>
        <fullName evidence="1">Uncharacterized protein</fullName>
    </submittedName>
</protein>
<gene>
    <name evidence="1" type="ORF">MRB53_020441</name>
</gene>
<evidence type="ECO:0000313" key="2">
    <source>
        <dbReference type="Proteomes" id="UP001234297"/>
    </source>
</evidence>
<name>A0ACC2L276_PERAE</name>
<evidence type="ECO:0000313" key="1">
    <source>
        <dbReference type="EMBL" id="KAJ8627134.1"/>
    </source>
</evidence>